<dbReference type="PANTHER" id="PTHR38781">
    <property type="entry name" value="ANTITOXIN DINJ-RELATED"/>
    <property type="match status" value="1"/>
</dbReference>
<dbReference type="EMBL" id="JAOTLW010000059">
    <property type="protein sequence ID" value="MDI5834381.1"/>
    <property type="molecule type" value="Genomic_DNA"/>
</dbReference>
<dbReference type="InterPro" id="IPR007337">
    <property type="entry name" value="RelB/DinJ"/>
</dbReference>
<keyword evidence="2" id="KW-1277">Toxin-antitoxin system</keyword>
<evidence type="ECO:0000256" key="2">
    <source>
        <dbReference type="ARBA" id="ARBA00022649"/>
    </source>
</evidence>
<protein>
    <submittedName>
        <fullName evidence="3">Type II toxin-antitoxin system RelB/DinJ family antitoxin</fullName>
    </submittedName>
</protein>
<name>A0ABT6UIU2_9GAMM</name>
<dbReference type="NCBIfam" id="TIGR02384">
    <property type="entry name" value="RelB_DinJ"/>
    <property type="match status" value="1"/>
</dbReference>
<evidence type="ECO:0000313" key="3">
    <source>
        <dbReference type="EMBL" id="MDI5834381.1"/>
    </source>
</evidence>
<evidence type="ECO:0000256" key="1">
    <source>
        <dbReference type="ARBA" id="ARBA00010562"/>
    </source>
</evidence>
<keyword evidence="4" id="KW-1185">Reference proteome</keyword>
<dbReference type="InterPro" id="IPR013321">
    <property type="entry name" value="Arc_rbn_hlx_hlx"/>
</dbReference>
<accession>A0ABT6UIU2</accession>
<proteinExistence type="inferred from homology"/>
<gene>
    <name evidence="3" type="ORF">ODY93_22685</name>
</gene>
<dbReference type="Gene3D" id="1.10.1220.10">
    <property type="entry name" value="Met repressor-like"/>
    <property type="match status" value="1"/>
</dbReference>
<comment type="similarity">
    <text evidence="1">Belongs to the RelB/DinJ antitoxin family.</text>
</comment>
<dbReference type="PANTHER" id="PTHR38781:SF1">
    <property type="entry name" value="ANTITOXIN DINJ-RELATED"/>
    <property type="match status" value="1"/>
</dbReference>
<comment type="caution">
    <text evidence="3">The sequence shown here is derived from an EMBL/GenBank/DDBJ whole genome shotgun (WGS) entry which is preliminary data.</text>
</comment>
<evidence type="ECO:0000313" key="4">
    <source>
        <dbReference type="Proteomes" id="UP001159075"/>
    </source>
</evidence>
<organism evidence="3 4">
    <name type="scientific">Shewanella xiamenensis</name>
    <dbReference type="NCBI Taxonomy" id="332186"/>
    <lineage>
        <taxon>Bacteria</taxon>
        <taxon>Pseudomonadati</taxon>
        <taxon>Pseudomonadota</taxon>
        <taxon>Gammaproteobacteria</taxon>
        <taxon>Alteromonadales</taxon>
        <taxon>Shewanellaceae</taxon>
        <taxon>Shewanella</taxon>
    </lineage>
</organism>
<sequence length="80" mass="8852">MGTINIRIDDELKERSFAALEKLGVSPSEALRQTLEYVATRGALPFKPVLLTADDEALITLVKERLSNPRKGIEVSLDDL</sequence>
<dbReference type="Pfam" id="PF04221">
    <property type="entry name" value="RelB"/>
    <property type="match status" value="1"/>
</dbReference>
<dbReference type="RefSeq" id="WP_282634462.1">
    <property type="nucleotide sequence ID" value="NZ_JAOTLP010000060.1"/>
</dbReference>
<dbReference type="NCBIfam" id="NF008412">
    <property type="entry name" value="PRK11235.1"/>
    <property type="match status" value="1"/>
</dbReference>
<reference evidence="3 4" key="1">
    <citation type="submission" date="2022-09" db="EMBL/GenBank/DDBJ databases">
        <title>The outer-membrane cytochrome OmcA is essential for infection of Shewanella oneidensis by a zebrafish-associated bacteriophage.</title>
        <authorList>
            <person name="Grenfell A.W."/>
            <person name="Intile P."/>
            <person name="Mcfarlane J."/>
            <person name="Leung D."/>
            <person name="Abdalla K."/>
            <person name="Wold M."/>
            <person name="Kees E."/>
            <person name="Gralnick J."/>
        </authorList>
    </citation>
    <scope>NUCLEOTIDE SEQUENCE [LARGE SCALE GENOMIC DNA]</scope>
    <source>
        <strain evidence="3 4">NF-5</strain>
    </source>
</reference>
<dbReference type="Proteomes" id="UP001159075">
    <property type="component" value="Unassembled WGS sequence"/>
</dbReference>